<proteinExistence type="predicted"/>
<dbReference type="GO" id="GO:0002098">
    <property type="term" value="P:tRNA wobble uridine modification"/>
    <property type="evidence" value="ECO:0007669"/>
    <property type="project" value="TreeGrafter"/>
</dbReference>
<dbReference type="AlphaFoldDB" id="A0A3D8GR84"/>
<evidence type="ECO:0000313" key="3">
    <source>
        <dbReference type="Proteomes" id="UP000257144"/>
    </source>
</evidence>
<accession>A0A3D8GR84</accession>
<name>A0A3D8GR84_9BACI</name>
<protein>
    <recommendedName>
        <fullName evidence="1">G domain-containing protein</fullName>
    </recommendedName>
</protein>
<dbReference type="GO" id="GO:0030488">
    <property type="term" value="P:tRNA methylation"/>
    <property type="evidence" value="ECO:0007669"/>
    <property type="project" value="TreeGrafter"/>
</dbReference>
<dbReference type="PANTHER" id="PTHR42714">
    <property type="entry name" value="TRNA MODIFICATION GTPASE GTPBP3"/>
    <property type="match status" value="1"/>
</dbReference>
<dbReference type="OrthoDB" id="9255830at2"/>
<dbReference type="EMBL" id="QNQT01000003">
    <property type="protein sequence ID" value="RDU36985.1"/>
    <property type="molecule type" value="Genomic_DNA"/>
</dbReference>
<dbReference type="SUPFAM" id="SSF52540">
    <property type="entry name" value="P-loop containing nucleoside triphosphate hydrolases"/>
    <property type="match status" value="1"/>
</dbReference>
<dbReference type="Proteomes" id="UP000257144">
    <property type="component" value="Unassembled WGS sequence"/>
</dbReference>
<feature type="domain" description="G" evidence="1">
    <location>
        <begin position="74"/>
        <end position="183"/>
    </location>
</feature>
<organism evidence="2 3">
    <name type="scientific">Neobacillus piezotolerans</name>
    <dbReference type="NCBI Taxonomy" id="2259171"/>
    <lineage>
        <taxon>Bacteria</taxon>
        <taxon>Bacillati</taxon>
        <taxon>Bacillota</taxon>
        <taxon>Bacilli</taxon>
        <taxon>Bacillales</taxon>
        <taxon>Bacillaceae</taxon>
        <taxon>Neobacillus</taxon>
    </lineage>
</organism>
<keyword evidence="3" id="KW-1185">Reference proteome</keyword>
<dbReference type="PANTHER" id="PTHR42714:SF2">
    <property type="entry name" value="TRNA MODIFICATION GTPASE GTPBP3, MITOCHONDRIAL"/>
    <property type="match status" value="1"/>
</dbReference>
<comment type="caution">
    <text evidence="2">The sequence shown here is derived from an EMBL/GenBank/DDBJ whole genome shotgun (WGS) entry which is preliminary data.</text>
</comment>
<dbReference type="InterPro" id="IPR027417">
    <property type="entry name" value="P-loop_NTPase"/>
</dbReference>
<dbReference type="InterPro" id="IPR006073">
    <property type="entry name" value="GTP-bd"/>
</dbReference>
<reference evidence="2 3" key="1">
    <citation type="submission" date="2018-07" db="EMBL/GenBank/DDBJ databases">
        <title>Bacillus sp. YLB-04 draft genome sequence.</title>
        <authorList>
            <person name="Yu L."/>
            <person name="Tang X."/>
        </authorList>
    </citation>
    <scope>NUCLEOTIDE SEQUENCE [LARGE SCALE GENOMIC DNA]</scope>
    <source>
        <strain evidence="2 3">YLB-04</strain>
    </source>
</reference>
<gene>
    <name evidence="2" type="ORF">DRW41_09825</name>
</gene>
<dbReference type="Pfam" id="PF01926">
    <property type="entry name" value="MMR_HSR1"/>
    <property type="match status" value="1"/>
</dbReference>
<sequence>MKHFSYKNVNNKSYSQEGLLMDKGKDERVKQLDDLIKSIYDGLVESKLPEVLKKKIRGELEQLKLFTLDARPARIAIVGRRGAGKSSLINAIFGEMRAEIGDVKARTGMGKWHTYESEAGNLEILDTRGLGEADRPEEEFSHATAMEEVQASIREKCPDAILFLSKAKEVSSRIDEDIKQLAELRKMIEAEHEYSIPVIGVVTQVDELSPKSVDKPPFDHEVKQKNIAEAVEVLSVKLEEGVSAPVKVIPVSSYMEFEGGEIVYDVRWNVDALLDYLIEQLPNEAQMILAKLSKIKSIQKKLARRIGKSVAGITGAIGMSPIPGPDIPVITGLQMAMVTSIGLIGGKRLDKKGVAEFASALGVNAAAGLVFRQVARQLLKIIPVAGNVISGAVATAGTYALCEAAIAYFIDESPLENVRNIYKTIFEQRKKE</sequence>
<dbReference type="GO" id="GO:0005525">
    <property type="term" value="F:GTP binding"/>
    <property type="evidence" value="ECO:0007669"/>
    <property type="project" value="InterPro"/>
</dbReference>
<dbReference type="GO" id="GO:0005829">
    <property type="term" value="C:cytosol"/>
    <property type="evidence" value="ECO:0007669"/>
    <property type="project" value="TreeGrafter"/>
</dbReference>
<evidence type="ECO:0000259" key="1">
    <source>
        <dbReference type="Pfam" id="PF01926"/>
    </source>
</evidence>
<dbReference type="Gene3D" id="3.40.50.300">
    <property type="entry name" value="P-loop containing nucleotide triphosphate hydrolases"/>
    <property type="match status" value="1"/>
</dbReference>
<evidence type="ECO:0000313" key="2">
    <source>
        <dbReference type="EMBL" id="RDU36985.1"/>
    </source>
</evidence>